<reference evidence="1" key="1">
    <citation type="submission" date="2014-09" db="EMBL/GenBank/DDBJ databases">
        <authorList>
            <person name="Magalhaes I.L.F."/>
            <person name="Oliveira U."/>
            <person name="Santos F.R."/>
            <person name="Vidigal T.H.D.A."/>
            <person name="Brescovit A.D."/>
            <person name="Santos A.J."/>
        </authorList>
    </citation>
    <scope>NUCLEOTIDE SEQUENCE</scope>
    <source>
        <tissue evidence="1">Shoot tissue taken approximately 20 cm above the soil surface</tissue>
    </source>
</reference>
<dbReference type="EMBL" id="GBRH01168558">
    <property type="protein sequence ID" value="JAE29338.1"/>
    <property type="molecule type" value="Transcribed_RNA"/>
</dbReference>
<accession>A0A0A9H8U3</accession>
<reference evidence="1" key="2">
    <citation type="journal article" date="2015" name="Data Brief">
        <title>Shoot transcriptome of the giant reed, Arundo donax.</title>
        <authorList>
            <person name="Barrero R.A."/>
            <person name="Guerrero F.D."/>
            <person name="Moolhuijzen P."/>
            <person name="Goolsby J.A."/>
            <person name="Tidwell J."/>
            <person name="Bellgard S.E."/>
            <person name="Bellgard M.I."/>
        </authorList>
    </citation>
    <scope>NUCLEOTIDE SEQUENCE</scope>
    <source>
        <tissue evidence="1">Shoot tissue taken approximately 20 cm above the soil surface</tissue>
    </source>
</reference>
<proteinExistence type="predicted"/>
<name>A0A0A9H8U3_ARUDO</name>
<protein>
    <submittedName>
        <fullName evidence="1">Uncharacterized protein</fullName>
    </submittedName>
</protein>
<organism evidence="1">
    <name type="scientific">Arundo donax</name>
    <name type="common">Giant reed</name>
    <name type="synonym">Donax arundinaceus</name>
    <dbReference type="NCBI Taxonomy" id="35708"/>
    <lineage>
        <taxon>Eukaryota</taxon>
        <taxon>Viridiplantae</taxon>
        <taxon>Streptophyta</taxon>
        <taxon>Embryophyta</taxon>
        <taxon>Tracheophyta</taxon>
        <taxon>Spermatophyta</taxon>
        <taxon>Magnoliopsida</taxon>
        <taxon>Liliopsida</taxon>
        <taxon>Poales</taxon>
        <taxon>Poaceae</taxon>
        <taxon>PACMAD clade</taxon>
        <taxon>Arundinoideae</taxon>
        <taxon>Arundineae</taxon>
        <taxon>Arundo</taxon>
    </lineage>
</organism>
<dbReference type="AlphaFoldDB" id="A0A0A9H8U3"/>
<sequence length="19" mass="2266">MDYFDKQQVQNTRGSGKYT</sequence>
<evidence type="ECO:0000313" key="1">
    <source>
        <dbReference type="EMBL" id="JAE29338.1"/>
    </source>
</evidence>